<protein>
    <submittedName>
        <fullName evidence="2">Uncharacterized protein</fullName>
    </submittedName>
</protein>
<evidence type="ECO:0000313" key="2">
    <source>
        <dbReference type="EMBL" id="GMN45900.1"/>
    </source>
</evidence>
<keyword evidence="1" id="KW-0812">Transmembrane</keyword>
<sequence length="114" mass="12589">MDGMGKIVAYELTKFSWHTRLGLSGCQIAGEKLSQAKASSPAHGATRHEICNEAVAEQKGRDLHQSDRTMTCFRCLGHGRQELNPWTSQWSPLLSMFIAIAFLILRSLTGAVKT</sequence>
<evidence type="ECO:0000256" key="1">
    <source>
        <dbReference type="SAM" id="Phobius"/>
    </source>
</evidence>
<proteinExistence type="predicted"/>
<dbReference type="EMBL" id="BTGU01000021">
    <property type="protein sequence ID" value="GMN45900.1"/>
    <property type="molecule type" value="Genomic_DNA"/>
</dbReference>
<evidence type="ECO:0000313" key="3">
    <source>
        <dbReference type="Proteomes" id="UP001187192"/>
    </source>
</evidence>
<accession>A0AA88A6J4</accession>
<name>A0AA88A6J4_FICCA</name>
<reference evidence="2" key="1">
    <citation type="submission" date="2023-07" db="EMBL/GenBank/DDBJ databases">
        <title>draft genome sequence of fig (Ficus carica).</title>
        <authorList>
            <person name="Takahashi T."/>
            <person name="Nishimura K."/>
        </authorList>
    </citation>
    <scope>NUCLEOTIDE SEQUENCE</scope>
</reference>
<keyword evidence="3" id="KW-1185">Reference proteome</keyword>
<gene>
    <name evidence="2" type="ORF">TIFTF001_015090</name>
</gene>
<dbReference type="Proteomes" id="UP001187192">
    <property type="component" value="Unassembled WGS sequence"/>
</dbReference>
<keyword evidence="1" id="KW-1133">Transmembrane helix</keyword>
<comment type="caution">
    <text evidence="2">The sequence shown here is derived from an EMBL/GenBank/DDBJ whole genome shotgun (WGS) entry which is preliminary data.</text>
</comment>
<feature type="transmembrane region" description="Helical" evidence="1">
    <location>
        <begin position="90"/>
        <end position="108"/>
    </location>
</feature>
<keyword evidence="1" id="KW-0472">Membrane</keyword>
<dbReference type="AlphaFoldDB" id="A0AA88A6J4"/>
<organism evidence="2 3">
    <name type="scientific">Ficus carica</name>
    <name type="common">Common fig</name>
    <dbReference type="NCBI Taxonomy" id="3494"/>
    <lineage>
        <taxon>Eukaryota</taxon>
        <taxon>Viridiplantae</taxon>
        <taxon>Streptophyta</taxon>
        <taxon>Embryophyta</taxon>
        <taxon>Tracheophyta</taxon>
        <taxon>Spermatophyta</taxon>
        <taxon>Magnoliopsida</taxon>
        <taxon>eudicotyledons</taxon>
        <taxon>Gunneridae</taxon>
        <taxon>Pentapetalae</taxon>
        <taxon>rosids</taxon>
        <taxon>fabids</taxon>
        <taxon>Rosales</taxon>
        <taxon>Moraceae</taxon>
        <taxon>Ficeae</taxon>
        <taxon>Ficus</taxon>
    </lineage>
</organism>